<dbReference type="Proteomes" id="UP000053989">
    <property type="component" value="Unassembled WGS sequence"/>
</dbReference>
<keyword evidence="4" id="KW-1185">Reference proteome</keyword>
<feature type="transmembrane region" description="Helical" evidence="1">
    <location>
        <begin position="33"/>
        <end position="52"/>
    </location>
</feature>
<name>A0A0C3EB59_9AGAM</name>
<dbReference type="HOGENOM" id="CLU_2251648_0_0_1"/>
<reference evidence="4" key="2">
    <citation type="submission" date="2015-01" db="EMBL/GenBank/DDBJ databases">
        <title>Evolutionary Origins and Diversification of the Mycorrhizal Mutualists.</title>
        <authorList>
            <consortium name="DOE Joint Genome Institute"/>
            <consortium name="Mycorrhizal Genomics Consortium"/>
            <person name="Kohler A."/>
            <person name="Kuo A."/>
            <person name="Nagy L.G."/>
            <person name="Floudas D."/>
            <person name="Copeland A."/>
            <person name="Barry K.W."/>
            <person name="Cichocki N."/>
            <person name="Veneault-Fourrey C."/>
            <person name="LaButti K."/>
            <person name="Lindquist E.A."/>
            <person name="Lipzen A."/>
            <person name="Lundell T."/>
            <person name="Morin E."/>
            <person name="Murat C."/>
            <person name="Riley R."/>
            <person name="Ohm R."/>
            <person name="Sun H."/>
            <person name="Tunlid A."/>
            <person name="Henrissat B."/>
            <person name="Grigoriev I.V."/>
            <person name="Hibbett D.S."/>
            <person name="Martin F."/>
        </authorList>
    </citation>
    <scope>NUCLEOTIDE SEQUENCE [LARGE SCALE GENOMIC DNA]</scope>
    <source>
        <strain evidence="4">Foug A</strain>
    </source>
</reference>
<evidence type="ECO:0000256" key="2">
    <source>
        <dbReference type="SAM" id="SignalP"/>
    </source>
</evidence>
<reference evidence="3 4" key="1">
    <citation type="submission" date="2014-04" db="EMBL/GenBank/DDBJ databases">
        <authorList>
            <consortium name="DOE Joint Genome Institute"/>
            <person name="Kuo A."/>
            <person name="Kohler A."/>
            <person name="Nagy L.G."/>
            <person name="Floudas D."/>
            <person name="Copeland A."/>
            <person name="Barry K.W."/>
            <person name="Cichocki N."/>
            <person name="Veneault-Fourrey C."/>
            <person name="LaButti K."/>
            <person name="Lindquist E.A."/>
            <person name="Lipzen A."/>
            <person name="Lundell T."/>
            <person name="Morin E."/>
            <person name="Murat C."/>
            <person name="Sun H."/>
            <person name="Tunlid A."/>
            <person name="Henrissat B."/>
            <person name="Grigoriev I.V."/>
            <person name="Hibbett D.S."/>
            <person name="Martin F."/>
            <person name="Nordberg H.P."/>
            <person name="Cantor M.N."/>
            <person name="Hua S.X."/>
        </authorList>
    </citation>
    <scope>NUCLEOTIDE SEQUENCE [LARGE SCALE GENOMIC DNA]</scope>
    <source>
        <strain evidence="3 4">Foug A</strain>
    </source>
</reference>
<keyword evidence="1" id="KW-1133">Transmembrane helix</keyword>
<evidence type="ECO:0000313" key="4">
    <source>
        <dbReference type="Proteomes" id="UP000053989"/>
    </source>
</evidence>
<proteinExistence type="predicted"/>
<protein>
    <submittedName>
        <fullName evidence="3">Uncharacterized protein</fullName>
    </submittedName>
</protein>
<accession>A0A0C3EB59</accession>
<dbReference type="EMBL" id="KN822005">
    <property type="protein sequence ID" value="KIM69975.1"/>
    <property type="molecule type" value="Genomic_DNA"/>
</dbReference>
<gene>
    <name evidence="3" type="ORF">SCLCIDRAFT_495223</name>
</gene>
<feature type="chain" id="PRO_5012813800" evidence="2">
    <location>
        <begin position="16"/>
        <end position="104"/>
    </location>
</feature>
<keyword evidence="1" id="KW-0812">Transmembrane</keyword>
<keyword evidence="1" id="KW-0472">Membrane</keyword>
<dbReference type="InParanoid" id="A0A0C3EB59"/>
<evidence type="ECO:0000313" key="3">
    <source>
        <dbReference type="EMBL" id="KIM69975.1"/>
    </source>
</evidence>
<organism evidence="3 4">
    <name type="scientific">Scleroderma citrinum Foug A</name>
    <dbReference type="NCBI Taxonomy" id="1036808"/>
    <lineage>
        <taxon>Eukaryota</taxon>
        <taxon>Fungi</taxon>
        <taxon>Dikarya</taxon>
        <taxon>Basidiomycota</taxon>
        <taxon>Agaricomycotina</taxon>
        <taxon>Agaricomycetes</taxon>
        <taxon>Agaricomycetidae</taxon>
        <taxon>Boletales</taxon>
        <taxon>Sclerodermatineae</taxon>
        <taxon>Sclerodermataceae</taxon>
        <taxon>Scleroderma</taxon>
    </lineage>
</organism>
<feature type="signal peptide" evidence="2">
    <location>
        <begin position="1"/>
        <end position="15"/>
    </location>
</feature>
<dbReference type="AlphaFoldDB" id="A0A0C3EB59"/>
<sequence>MKLMLFFTSLGTCLGLLFVTFFDDDNGRLDLDSMLLTFGSSALLWATIIYYLQYHRFPDLNGCTLARCTVDIWIYCIRRPTSPFHPILVNPLSVRESRHWLDGN</sequence>
<evidence type="ECO:0000256" key="1">
    <source>
        <dbReference type="SAM" id="Phobius"/>
    </source>
</evidence>
<keyword evidence="2" id="KW-0732">Signal</keyword>